<dbReference type="AlphaFoldDB" id="A0A4V6AM38"/>
<accession>A0A4V6AM38</accession>
<evidence type="ECO:0000259" key="10">
    <source>
        <dbReference type="Pfam" id="PF00326"/>
    </source>
</evidence>
<keyword evidence="6" id="KW-0378">Hydrolase</keyword>
<dbReference type="RefSeq" id="WP_138931970.1">
    <property type="nucleotide sequence ID" value="NZ_SWMU01000003.1"/>
</dbReference>
<comment type="caution">
    <text evidence="12">The sequence shown here is derived from an EMBL/GenBank/DDBJ whole genome shotgun (WGS) entry which is preliminary data.</text>
</comment>
<dbReference type="PANTHER" id="PTHR11757:SF19">
    <property type="entry name" value="PROLYL ENDOPEPTIDASE-LIKE"/>
    <property type="match status" value="1"/>
</dbReference>
<comment type="similarity">
    <text evidence="2">Belongs to the peptidase S9A family.</text>
</comment>
<dbReference type="OrthoDB" id="9801421at2"/>
<comment type="subcellular location">
    <subcellularLocation>
        <location evidence="1">Periplasm</location>
    </subcellularLocation>
</comment>
<evidence type="ECO:0000259" key="11">
    <source>
        <dbReference type="Pfam" id="PF02897"/>
    </source>
</evidence>
<keyword evidence="4" id="KW-0732">Signal</keyword>
<dbReference type="Pfam" id="PF02897">
    <property type="entry name" value="Peptidase_S9_N"/>
    <property type="match status" value="1"/>
</dbReference>
<dbReference type="InterPro" id="IPR002470">
    <property type="entry name" value="Peptidase_S9A"/>
</dbReference>
<dbReference type="InterPro" id="IPR001375">
    <property type="entry name" value="Peptidase_S9_cat"/>
</dbReference>
<keyword evidence="3" id="KW-0645">Protease</keyword>
<organism evidence="12 13">
    <name type="scientific">Mesohalobacter halotolerans</name>
    <dbReference type="NCBI Taxonomy" id="1883405"/>
    <lineage>
        <taxon>Bacteria</taxon>
        <taxon>Pseudomonadati</taxon>
        <taxon>Bacteroidota</taxon>
        <taxon>Flavobacteriia</taxon>
        <taxon>Flavobacteriales</taxon>
        <taxon>Flavobacteriaceae</taxon>
        <taxon>Mesohalobacter</taxon>
    </lineage>
</organism>
<dbReference type="InterPro" id="IPR029058">
    <property type="entry name" value="AB_hydrolase_fold"/>
</dbReference>
<feature type="domain" description="Peptidase S9 prolyl oligopeptidase catalytic" evidence="10">
    <location>
        <begin position="491"/>
        <end position="702"/>
    </location>
</feature>
<dbReference type="GO" id="GO:0042597">
    <property type="term" value="C:periplasmic space"/>
    <property type="evidence" value="ECO:0007669"/>
    <property type="project" value="UniProtKB-SubCell"/>
</dbReference>
<protein>
    <recommendedName>
        <fullName evidence="9">Proline-specific endopeptidase</fullName>
    </recommendedName>
</protein>
<dbReference type="InterPro" id="IPR051543">
    <property type="entry name" value="Serine_Peptidase_S9A"/>
</dbReference>
<dbReference type="GO" id="GO:0004252">
    <property type="term" value="F:serine-type endopeptidase activity"/>
    <property type="evidence" value="ECO:0007669"/>
    <property type="project" value="InterPro"/>
</dbReference>
<dbReference type="Proteomes" id="UP000306552">
    <property type="component" value="Unassembled WGS sequence"/>
</dbReference>
<dbReference type="PRINTS" id="PR00862">
    <property type="entry name" value="PROLIGOPTASE"/>
</dbReference>
<dbReference type="Gene3D" id="3.40.50.1820">
    <property type="entry name" value="alpha/beta hydrolase"/>
    <property type="match status" value="1"/>
</dbReference>
<evidence type="ECO:0000313" key="13">
    <source>
        <dbReference type="Proteomes" id="UP000306552"/>
    </source>
</evidence>
<dbReference type="Gene3D" id="2.130.10.120">
    <property type="entry name" value="Prolyl oligopeptidase, N-terminal domain"/>
    <property type="match status" value="1"/>
</dbReference>
<evidence type="ECO:0000256" key="2">
    <source>
        <dbReference type="ARBA" id="ARBA00005228"/>
    </source>
</evidence>
<evidence type="ECO:0000256" key="3">
    <source>
        <dbReference type="ARBA" id="ARBA00022670"/>
    </source>
</evidence>
<proteinExistence type="inferred from homology"/>
<dbReference type="InterPro" id="IPR023302">
    <property type="entry name" value="Pept_S9A_N"/>
</dbReference>
<dbReference type="Pfam" id="PF00326">
    <property type="entry name" value="Peptidase_S9"/>
    <property type="match status" value="1"/>
</dbReference>
<evidence type="ECO:0000256" key="4">
    <source>
        <dbReference type="ARBA" id="ARBA00022729"/>
    </source>
</evidence>
<evidence type="ECO:0000256" key="1">
    <source>
        <dbReference type="ARBA" id="ARBA00004418"/>
    </source>
</evidence>
<dbReference type="SUPFAM" id="SSF50993">
    <property type="entry name" value="Peptidase/esterase 'gauge' domain"/>
    <property type="match status" value="1"/>
</dbReference>
<keyword evidence="13" id="KW-1185">Reference proteome</keyword>
<reference evidence="12 13" key="1">
    <citation type="submission" date="2019-04" db="EMBL/GenBank/DDBJ databases">
        <title>Psychroflexus halotolerans sp. nov., isolated from a marine solar saltern.</title>
        <authorList>
            <person name="Feng X."/>
        </authorList>
    </citation>
    <scope>NUCLEOTIDE SEQUENCE [LARGE SCALE GENOMIC DNA]</scope>
    <source>
        <strain evidence="12 13">WDS2C27</strain>
    </source>
</reference>
<dbReference type="EMBL" id="SWMU01000003">
    <property type="protein sequence ID" value="TKS55855.1"/>
    <property type="molecule type" value="Genomic_DNA"/>
</dbReference>
<name>A0A4V6AM38_9FLAO</name>
<evidence type="ECO:0000313" key="12">
    <source>
        <dbReference type="EMBL" id="TKS55855.1"/>
    </source>
</evidence>
<evidence type="ECO:0000256" key="6">
    <source>
        <dbReference type="ARBA" id="ARBA00022801"/>
    </source>
</evidence>
<evidence type="ECO:0000256" key="9">
    <source>
        <dbReference type="ARBA" id="ARBA00081187"/>
    </source>
</evidence>
<dbReference type="GO" id="GO:0006508">
    <property type="term" value="P:proteolysis"/>
    <property type="evidence" value="ECO:0007669"/>
    <property type="project" value="UniProtKB-KW"/>
</dbReference>
<feature type="domain" description="Peptidase S9A N-terminal" evidence="11">
    <location>
        <begin position="31"/>
        <end position="430"/>
    </location>
</feature>
<sequence>MKNQILLYLCCIIFASSCKNTNELQTSTQVPKAPKKDTTLIKHGDKRIDPYYWLNERENPEVIQYLEAENAYYKTKASELKPLQDSLFSEIKSKIKEDDESVPYKFNGYWYITKYETGQDYPIYTRKKETLNAEEEVLFNVNQLAKGHSYYNLGGLNVSPNNQIAAYAIDTVGRRQYTIKFKNLKTREILSDEIKNVTGSSAWANDNKTVFYTRKHPQTLRSYQIYKHQLGTSPENDVLIYEETDETFNTYVYKSKSQQYIIIGSSSTTTDDYRILNADKPDGKFINFTPRQSGLEYNIAHFDDAFYILTNHDKATNFKLMKTPVDDTSLDHWTTEIPHRDNVLLENIDIFKKYLVTTERHNGLSKLHVMSWNEQTDYFIPFESETYTVGTSANLEFDTDKLRFTFTSLNVPPSVMRYDMTNKQLTILKQKTVQDPNFNQNDYETKRLWATADDGTKIPISIIYKKGLQRDGQNPLLQYGYGSYGATIDPYFSYSRLSLLDRGFVFALAHIRGGEYLGREWYEDGKLFNKKNTFTDFIAVSKHLIKENYTSPEHLYAMGGSAGGLLMGAVANMAPELYNGIVAQVPFVDVVTTMLDESIPLTTGEYDEWGNPNTKEYYEYIKSYSPYDNVQKQDYPNMFITTGLHDSQVQYWEPAKWVAKLRDLKTDNNVLWFHTNMEAGHSGASGRFESLKETARDYAFLLYLERITD</sequence>
<gene>
    <name evidence="12" type="ORF">FCN74_07420</name>
</gene>
<evidence type="ECO:0000256" key="8">
    <source>
        <dbReference type="ARBA" id="ARBA00060121"/>
    </source>
</evidence>
<keyword evidence="5" id="KW-0574">Periplasm</keyword>
<evidence type="ECO:0000256" key="7">
    <source>
        <dbReference type="ARBA" id="ARBA00022825"/>
    </source>
</evidence>
<dbReference type="PROSITE" id="PS51257">
    <property type="entry name" value="PROKAR_LIPOPROTEIN"/>
    <property type="match status" value="1"/>
</dbReference>
<dbReference type="SUPFAM" id="SSF53474">
    <property type="entry name" value="alpha/beta-Hydrolases"/>
    <property type="match status" value="1"/>
</dbReference>
<keyword evidence="7" id="KW-0720">Serine protease</keyword>
<evidence type="ECO:0000256" key="5">
    <source>
        <dbReference type="ARBA" id="ARBA00022764"/>
    </source>
</evidence>
<dbReference type="FunFam" id="3.40.50.1820:FF:000005">
    <property type="entry name" value="Prolyl endopeptidase"/>
    <property type="match status" value="1"/>
</dbReference>
<comment type="function">
    <text evidence="8">Cleaves peptide bonds on the C-terminal side of prolyl residues within peptides that are up to approximately 30 amino acids long. Has an absolute requirement for an X-Pro bond in the trans configuration immediately preceding the Pro-Y scissible bond.</text>
</comment>
<dbReference type="PANTHER" id="PTHR11757">
    <property type="entry name" value="PROTEASE FAMILY S9A OLIGOPEPTIDASE"/>
    <property type="match status" value="1"/>
</dbReference>